<accession>A0A3Q2T7Z3</accession>
<proteinExistence type="predicted"/>
<dbReference type="InterPro" id="IPR001611">
    <property type="entry name" value="Leu-rich_rpt"/>
</dbReference>
<feature type="region of interest" description="Disordered" evidence="1">
    <location>
        <begin position="308"/>
        <end position="327"/>
    </location>
</feature>
<dbReference type="Pfam" id="PF13516">
    <property type="entry name" value="LRR_6"/>
    <property type="match status" value="3"/>
</dbReference>
<feature type="region of interest" description="Disordered" evidence="1">
    <location>
        <begin position="1"/>
        <end position="30"/>
    </location>
</feature>
<dbReference type="InterPro" id="IPR032675">
    <property type="entry name" value="LRR_dom_sf"/>
</dbReference>
<dbReference type="Ensembl" id="ENSFHET00000017690.1">
    <property type="protein sequence ID" value="ENSFHEP00000010863.1"/>
    <property type="gene ID" value="ENSFHEG00000012228.1"/>
</dbReference>
<dbReference type="AlphaFoldDB" id="A0A3Q2T7Z3"/>
<dbReference type="Gene3D" id="3.80.10.10">
    <property type="entry name" value="Ribonuclease Inhibitor"/>
    <property type="match status" value="1"/>
</dbReference>
<reference evidence="2" key="2">
    <citation type="submission" date="2025-09" db="UniProtKB">
        <authorList>
            <consortium name="Ensembl"/>
        </authorList>
    </citation>
    <scope>IDENTIFICATION</scope>
</reference>
<dbReference type="Proteomes" id="UP000265000">
    <property type="component" value="Unplaced"/>
</dbReference>
<dbReference type="SMART" id="SM00368">
    <property type="entry name" value="LRR_RI"/>
    <property type="match status" value="3"/>
</dbReference>
<name>A0A3Q2T7Z3_FUNHE</name>
<protein>
    <submittedName>
        <fullName evidence="2">Leucine rich repeat containing 71</fullName>
    </submittedName>
</protein>
<dbReference type="STRING" id="8078.ENSFHEP00000010863"/>
<keyword evidence="3" id="KW-1185">Reference proteome</keyword>
<evidence type="ECO:0000313" key="2">
    <source>
        <dbReference type="Ensembl" id="ENSFHEP00000010863.1"/>
    </source>
</evidence>
<sequence>MSRKKQLKPKINQEEEEAKNTGSSPNEELPVQTFDNYQCTGNVEIDFPLLCALLNMKEIPAVNTKHLASSTNGTEGVREDDHSQISASLLWSKPCLNIELENEDPLSAKRMRISGWKVNEQIFRAMQKMLPSITQLQSLQFWQARLTDPTVISLMSTAGLCSNLRAVSLEGNPLPEQSFHLLLSEDSVLTHLSLRNNRIGEEGARLIGSALSTTKSANKNLLSLNLAFNNVGDAGAAHIAQGLRLNRTLLFLSLSNNQIGDSGAARLAATLGEFALTHEEVVERRKLLLQRVQASSLRADLEQTSTGQLSSVHGASNRGENKDTSRKKVKYKCYKTERKHVLAVAIV</sequence>
<evidence type="ECO:0000313" key="3">
    <source>
        <dbReference type="Proteomes" id="UP000265000"/>
    </source>
</evidence>
<dbReference type="SUPFAM" id="SSF52047">
    <property type="entry name" value="RNI-like"/>
    <property type="match status" value="1"/>
</dbReference>
<dbReference type="PANTHER" id="PTHR46984">
    <property type="entry name" value="LEUCINE-RICH REPEAT-CONTAINING PROTEIN 71"/>
    <property type="match status" value="1"/>
</dbReference>
<reference evidence="2" key="1">
    <citation type="submission" date="2025-08" db="UniProtKB">
        <authorList>
            <consortium name="Ensembl"/>
        </authorList>
    </citation>
    <scope>IDENTIFICATION</scope>
</reference>
<evidence type="ECO:0000256" key="1">
    <source>
        <dbReference type="SAM" id="MobiDB-lite"/>
    </source>
</evidence>
<dbReference type="PANTHER" id="PTHR46984:SF1">
    <property type="entry name" value="LEUCINE-RICH REPEAT-CONTAINING PROTEIN 71"/>
    <property type="match status" value="1"/>
</dbReference>
<dbReference type="InterPro" id="IPR053040">
    <property type="entry name" value="LRR-containing_protein_71"/>
</dbReference>
<organism evidence="2 3">
    <name type="scientific">Fundulus heteroclitus</name>
    <name type="common">Killifish</name>
    <name type="synonym">Mummichog</name>
    <dbReference type="NCBI Taxonomy" id="8078"/>
    <lineage>
        <taxon>Eukaryota</taxon>
        <taxon>Metazoa</taxon>
        <taxon>Chordata</taxon>
        <taxon>Craniata</taxon>
        <taxon>Vertebrata</taxon>
        <taxon>Euteleostomi</taxon>
        <taxon>Actinopterygii</taxon>
        <taxon>Neopterygii</taxon>
        <taxon>Teleostei</taxon>
        <taxon>Neoteleostei</taxon>
        <taxon>Acanthomorphata</taxon>
        <taxon>Ovalentaria</taxon>
        <taxon>Atherinomorphae</taxon>
        <taxon>Cyprinodontiformes</taxon>
        <taxon>Fundulidae</taxon>
        <taxon>Fundulus</taxon>
    </lineage>
</organism>